<dbReference type="InterPro" id="IPR050789">
    <property type="entry name" value="Diverse_Enzym_Activities"/>
</dbReference>
<feature type="domain" description="Beta-lactamase-related" evidence="1">
    <location>
        <begin position="26"/>
        <end position="286"/>
    </location>
</feature>
<dbReference type="RefSeq" id="WP_213110656.1">
    <property type="nucleotide sequence ID" value="NZ_JAGYPJ010000001.1"/>
</dbReference>
<keyword evidence="2" id="KW-0378">Hydrolase</keyword>
<dbReference type="GO" id="GO:0016787">
    <property type="term" value="F:hydrolase activity"/>
    <property type="evidence" value="ECO:0007669"/>
    <property type="project" value="UniProtKB-KW"/>
</dbReference>
<dbReference type="InterPro" id="IPR012338">
    <property type="entry name" value="Beta-lactam/transpept-like"/>
</dbReference>
<accession>A0A942TLZ9</accession>
<evidence type="ECO:0000313" key="3">
    <source>
        <dbReference type="Proteomes" id="UP000682713"/>
    </source>
</evidence>
<dbReference type="AlphaFoldDB" id="A0A942TLZ9"/>
<protein>
    <submittedName>
        <fullName evidence="2">Serine hydrolase</fullName>
    </submittedName>
</protein>
<dbReference type="Proteomes" id="UP000682713">
    <property type="component" value="Unassembled WGS sequence"/>
</dbReference>
<dbReference type="SUPFAM" id="SSF56601">
    <property type="entry name" value="beta-lactamase/transpeptidase-like"/>
    <property type="match status" value="1"/>
</dbReference>
<dbReference type="Gene3D" id="3.40.710.10">
    <property type="entry name" value="DD-peptidase/beta-lactamase superfamily"/>
    <property type="match status" value="1"/>
</dbReference>
<sequence length="307" mass="35457">MELTIKTLNLLEKEIKKEKISSCIIHHNGKNVFQYYKNNKMKNKLHKINSVTKSIVSILVGIAIDEGLIHDLHTPIVNYFPQLEGDKKKITVEHLLTMTPGFEWEEFGAWGGRPFPMINSKDWVGFVLDKKMVTAPGVNMSYNSGCSHLLSAIIQKTSSMTLERYLFEKLFKPLEIKEFRLHQDSKGIGIGGFGLSLKSEDLLKIGLLMLQDGVWKNKQIVSKDWIKASTSKKVEGYNWIGSYAYHWWILEDDRLRFPIYFAMGYGGNFIIINPAFEFVMVFTSELFNDTFLPLDIFKKHLINYFIE</sequence>
<evidence type="ECO:0000259" key="1">
    <source>
        <dbReference type="Pfam" id="PF00144"/>
    </source>
</evidence>
<comment type="caution">
    <text evidence="2">The sequence shown here is derived from an EMBL/GenBank/DDBJ whole genome shotgun (WGS) entry which is preliminary data.</text>
</comment>
<keyword evidence="3" id="KW-1185">Reference proteome</keyword>
<dbReference type="EMBL" id="JAGYPJ010000001">
    <property type="protein sequence ID" value="MBS4200035.1"/>
    <property type="molecule type" value="Genomic_DNA"/>
</dbReference>
<gene>
    <name evidence="2" type="ORF">KHA93_10245</name>
</gene>
<evidence type="ECO:0000313" key="2">
    <source>
        <dbReference type="EMBL" id="MBS4200035.1"/>
    </source>
</evidence>
<reference evidence="2 3" key="1">
    <citation type="submission" date="2021-05" db="EMBL/GenBank/DDBJ databases">
        <title>Novel Bacillus species.</title>
        <authorList>
            <person name="Liu G."/>
        </authorList>
    </citation>
    <scope>NUCLEOTIDE SEQUENCE [LARGE SCALE GENOMIC DNA]</scope>
    <source>
        <strain evidence="2 3">FJAT-49732</strain>
    </source>
</reference>
<proteinExistence type="predicted"/>
<dbReference type="Pfam" id="PF00144">
    <property type="entry name" value="Beta-lactamase"/>
    <property type="match status" value="1"/>
</dbReference>
<dbReference type="PANTHER" id="PTHR43283:SF7">
    <property type="entry name" value="BETA-LACTAMASE-RELATED DOMAIN-CONTAINING PROTEIN"/>
    <property type="match status" value="1"/>
</dbReference>
<organism evidence="2 3">
    <name type="scientific">Lederbergia citrisecunda</name>
    <dbReference type="NCBI Taxonomy" id="2833583"/>
    <lineage>
        <taxon>Bacteria</taxon>
        <taxon>Bacillati</taxon>
        <taxon>Bacillota</taxon>
        <taxon>Bacilli</taxon>
        <taxon>Bacillales</taxon>
        <taxon>Bacillaceae</taxon>
        <taxon>Lederbergia</taxon>
    </lineage>
</organism>
<name>A0A942TLZ9_9BACI</name>
<dbReference type="InterPro" id="IPR001466">
    <property type="entry name" value="Beta-lactam-related"/>
</dbReference>
<dbReference type="PANTHER" id="PTHR43283">
    <property type="entry name" value="BETA-LACTAMASE-RELATED"/>
    <property type="match status" value="1"/>
</dbReference>